<dbReference type="GO" id="GO:0003729">
    <property type="term" value="F:mRNA binding"/>
    <property type="evidence" value="ECO:0007669"/>
    <property type="project" value="TreeGrafter"/>
</dbReference>
<keyword evidence="6" id="KW-0175">Coiled coil</keyword>
<organism evidence="9 10">
    <name type="scientific">Tetranychus urticae</name>
    <name type="common">Two-spotted spider mite</name>
    <dbReference type="NCBI Taxonomy" id="32264"/>
    <lineage>
        <taxon>Eukaryota</taxon>
        <taxon>Metazoa</taxon>
        <taxon>Ecdysozoa</taxon>
        <taxon>Arthropoda</taxon>
        <taxon>Chelicerata</taxon>
        <taxon>Arachnida</taxon>
        <taxon>Acari</taxon>
        <taxon>Acariformes</taxon>
        <taxon>Trombidiformes</taxon>
        <taxon>Prostigmata</taxon>
        <taxon>Eleutherengona</taxon>
        <taxon>Raphignathae</taxon>
        <taxon>Tetranychoidea</taxon>
        <taxon>Tetranychidae</taxon>
        <taxon>Tetranychus</taxon>
    </lineage>
</organism>
<dbReference type="HOGENOM" id="CLU_008532_0_0_1"/>
<feature type="domain" description="K Homology" evidence="8">
    <location>
        <begin position="431"/>
        <end position="502"/>
    </location>
</feature>
<dbReference type="CDD" id="cd02394">
    <property type="entry name" value="KH-I_Vigilin_rpt6"/>
    <property type="match status" value="1"/>
</dbReference>
<feature type="domain" description="K Homology" evidence="8">
    <location>
        <begin position="509"/>
        <end position="578"/>
    </location>
</feature>
<reference evidence="9" key="2">
    <citation type="submission" date="2015-06" db="UniProtKB">
        <authorList>
            <consortium name="EnsemblMetazoa"/>
        </authorList>
    </citation>
    <scope>IDENTIFICATION</scope>
</reference>
<dbReference type="Gene3D" id="3.30.1370.10">
    <property type="entry name" value="K Homology domain, type 1"/>
    <property type="match status" value="14"/>
</dbReference>
<evidence type="ECO:0000313" key="10">
    <source>
        <dbReference type="Proteomes" id="UP000015104"/>
    </source>
</evidence>
<gene>
    <name evidence="9" type="primary">107364489</name>
</gene>
<dbReference type="OrthoDB" id="10027144at2759"/>
<feature type="domain" description="K Homology" evidence="8">
    <location>
        <begin position="882"/>
        <end position="986"/>
    </location>
</feature>
<dbReference type="InterPro" id="IPR004088">
    <property type="entry name" value="KH_dom_type_1"/>
</dbReference>
<name>T1KIC3_TETUR</name>
<dbReference type="KEGG" id="tut:107364489"/>
<evidence type="ECO:0000256" key="4">
    <source>
        <dbReference type="ARBA" id="ARBA00022884"/>
    </source>
</evidence>
<feature type="domain" description="K Homology" evidence="8">
    <location>
        <begin position="738"/>
        <end position="808"/>
    </location>
</feature>
<evidence type="ECO:0000313" key="9">
    <source>
        <dbReference type="EnsemblMetazoa" id="tetur12g00850.1"/>
    </source>
</evidence>
<evidence type="ECO:0000256" key="3">
    <source>
        <dbReference type="ARBA" id="ARBA00022737"/>
    </source>
</evidence>
<dbReference type="STRING" id="32264.T1KIC3"/>
<keyword evidence="3" id="KW-0677">Repeat</keyword>
<dbReference type="InterPro" id="IPR057778">
    <property type="entry name" value="KH_Vigilin_N"/>
</dbReference>
<dbReference type="InterPro" id="IPR036612">
    <property type="entry name" value="KH_dom_type_1_sf"/>
</dbReference>
<reference evidence="10" key="1">
    <citation type="submission" date="2011-08" db="EMBL/GenBank/DDBJ databases">
        <authorList>
            <person name="Rombauts S."/>
        </authorList>
    </citation>
    <scope>NUCLEOTIDE SEQUENCE</scope>
    <source>
        <strain evidence="10">London</strain>
    </source>
</reference>
<feature type="domain" description="K Homology" evidence="8">
    <location>
        <begin position="292"/>
        <end position="360"/>
    </location>
</feature>
<feature type="region of interest" description="Disordered" evidence="7">
    <location>
        <begin position="1"/>
        <end position="32"/>
    </location>
</feature>
<dbReference type="CDD" id="cd22417">
    <property type="entry name" value="KH-I_Vigilin_rpt14"/>
    <property type="match status" value="1"/>
</dbReference>
<dbReference type="eggNOG" id="KOG2208">
    <property type="taxonomic scope" value="Eukaryota"/>
</dbReference>
<evidence type="ECO:0000256" key="7">
    <source>
        <dbReference type="SAM" id="MobiDB-lite"/>
    </source>
</evidence>
<feature type="domain" description="K Homology" evidence="8">
    <location>
        <begin position="583"/>
        <end position="660"/>
    </location>
</feature>
<dbReference type="CDD" id="cd22412">
    <property type="entry name" value="KH-I_Vigilin_rpt9"/>
    <property type="match status" value="1"/>
</dbReference>
<dbReference type="PANTHER" id="PTHR10627">
    <property type="entry name" value="SCP160"/>
    <property type="match status" value="1"/>
</dbReference>
<evidence type="ECO:0000259" key="8">
    <source>
        <dbReference type="SMART" id="SM00322"/>
    </source>
</evidence>
<dbReference type="CDD" id="cd22408">
    <property type="entry name" value="KH-I_Vigilin_rpt4"/>
    <property type="match status" value="1"/>
</dbReference>
<feature type="domain" description="K Homology" evidence="8">
    <location>
        <begin position="664"/>
        <end position="733"/>
    </location>
</feature>
<keyword evidence="4 5" id="KW-0694">RNA-binding</keyword>
<accession>T1KIC3</accession>
<evidence type="ECO:0000256" key="6">
    <source>
        <dbReference type="SAM" id="Coils"/>
    </source>
</evidence>
<feature type="domain" description="K Homology" evidence="8">
    <location>
        <begin position="987"/>
        <end position="1053"/>
    </location>
</feature>
<keyword evidence="10" id="KW-1185">Reference proteome</keyword>
<dbReference type="OMA" id="DHAGQQV"/>
<feature type="domain" description="K Homology" evidence="8">
    <location>
        <begin position="812"/>
        <end position="878"/>
    </location>
</feature>
<feature type="compositionally biased region" description="Polar residues" evidence="7">
    <location>
        <begin position="1"/>
        <end position="24"/>
    </location>
</feature>
<sequence>MAADSTGTIGETPGPSTSMENTPPTYDEVFPALPESFPLSSSDNIEMNGDSIASVHPLKPKPIPTVTKLKPSQVTQIYVVSPDERRFKDNNVFRERDQHKICIEIMQETSTRIEMSNSKDGKLTFLISGREDAVALAKKKIAEALQSRGEKSVHIPKEHHKFVLGKNGLKLKDLEERTNTRITVPRQDDSSEAIKIIGTKDGIDRAMHEILSVSHEAASKASEKIQIPKYLHPFIRGAFDETINLIISETGARIAIPPQEVNDDTINIMGDLPSIAAAKAKILKVYDEKKAKCTSVPMQVKKAQHKYIIGRGGQTQREIFKQTGVYVDIPRQDDDTDTVTLWGEPEKIGPALSVLWEKAHSEVEDVIETEPWVHRYILGTKGTNFQEMNANFPNVRVTFENNGVVRMRGPRNDLPTAKKILEEAIAAIRSRISVIKLQIDPKYHRFIIGQKGKQITQIREESKAQVHIPDESDHSASSDVIRIEGSAEAVKKAQEMLTAIIDKQKERENEVTKEISIEQRLHRHFIGSKGEEIRRIRDMFNQVAINFPDPTSKSDKVIIRGSKNDVEKCYKFLAQETQNLLANNYRLEVPISNQFFKLFTLKEKVKIQQMSKDTNTRIDLPNNQSDAKQEIKQSNLPPIIISGKKDDVEKAKEIILKLQKELGNHVQIDIIIPAKFHNSLIGKKGSLIRSISEDCGGVTINFPPENSGSDKVSIIGPKEMVHKAKQQLLELKNEKVENSFEVEIKAKPELHRFLIGKKGTNINKLRTKTGVRIMIPADGDEDQDGTITIVGKKDAVLKAKTELEEMIHDLEQIVEDSVKIPVQFHSHFKRLSAQRQIKEGLGDLQISFPRSNNSDQVSLRGSKDCVEMAKSRIIEMVGDLEAQVTMEVVIPQVYHRIIMGKQGRNVQSIQSEHKVEIQFPKRETGDAKENAVVNGNAEGETAIHEESFDHQNDVSQGKPKESDIIILKGRKENCESAKLALLESIPVTKEVEVPFSLHKFIIGQKGANIRELKEKFDVDISVPPSEMQKDSIQVKGTRSNVEGAIEAINEKVQKLKEEQQERDAKNFKLEIQVDSSYHPKIIGKGGKVVSKIRKQFGVQIQFPEKKDDASDIISIIGYEKNAETARDAILDIVKKLENTVSEEIEIDAKVHRRLIGARGRNINSIMNTFKVEVKFPKENSSNPNLVTISGEPENIERAKDHLLELQDEYLDDVVEQYRPPSKKIVEEDYIPRGESRGFYVKGGPWEQQQQQQQQSMPDTTNAEEFPSMLGSGGGSDASESPKSRGWGSIFNC</sequence>
<feature type="domain" description="K Homology" evidence="8">
    <location>
        <begin position="219"/>
        <end position="287"/>
    </location>
</feature>
<feature type="coiled-coil region" evidence="6">
    <location>
        <begin position="1038"/>
        <end position="1065"/>
    </location>
</feature>
<keyword evidence="2" id="KW-0963">Cytoplasm</keyword>
<dbReference type="EMBL" id="CAEY01000112">
    <property type="status" value="NOT_ANNOTATED_CDS"/>
    <property type="molecule type" value="Genomic_DNA"/>
</dbReference>
<dbReference type="PROSITE" id="PS50084">
    <property type="entry name" value="KH_TYPE_1"/>
    <property type="match status" value="12"/>
</dbReference>
<feature type="domain" description="K Homology" evidence="8">
    <location>
        <begin position="72"/>
        <end position="146"/>
    </location>
</feature>
<comment type="subcellular location">
    <subcellularLocation>
        <location evidence="1">Cytoplasm</location>
    </subcellularLocation>
</comment>
<feature type="domain" description="K Homology" evidence="8">
    <location>
        <begin position="147"/>
        <end position="215"/>
    </location>
</feature>
<feature type="domain" description="K Homology" evidence="8">
    <location>
        <begin position="1138"/>
        <end position="1207"/>
    </location>
</feature>
<evidence type="ECO:0000256" key="1">
    <source>
        <dbReference type="ARBA" id="ARBA00004496"/>
    </source>
</evidence>
<dbReference type="GO" id="GO:0010468">
    <property type="term" value="P:regulation of gene expression"/>
    <property type="evidence" value="ECO:0007669"/>
    <property type="project" value="UniProtKB-ARBA"/>
</dbReference>
<dbReference type="InterPro" id="IPR004087">
    <property type="entry name" value="KH_dom"/>
</dbReference>
<dbReference type="CDD" id="cd22416">
    <property type="entry name" value="KH-I_Vigilin_rpt13"/>
    <property type="match status" value="1"/>
</dbReference>
<protein>
    <recommendedName>
        <fullName evidence="8">K Homology domain-containing protein</fullName>
    </recommendedName>
</protein>
<feature type="domain" description="K Homology" evidence="8">
    <location>
        <begin position="1065"/>
        <end position="1134"/>
    </location>
</feature>
<evidence type="ECO:0000256" key="2">
    <source>
        <dbReference type="ARBA" id="ARBA00022490"/>
    </source>
</evidence>
<proteinExistence type="predicted"/>
<dbReference type="CDD" id="cd22418">
    <property type="entry name" value="KH-I_Vigilin_rpt15"/>
    <property type="match status" value="1"/>
</dbReference>
<dbReference type="Pfam" id="PF00013">
    <property type="entry name" value="KH_1"/>
    <property type="match status" value="12"/>
</dbReference>
<dbReference type="Proteomes" id="UP000015104">
    <property type="component" value="Unassembled WGS sequence"/>
</dbReference>
<dbReference type="SUPFAM" id="SSF54791">
    <property type="entry name" value="Eukaryotic type KH-domain (KH-domain type I)"/>
    <property type="match status" value="14"/>
</dbReference>
<dbReference type="Pfam" id="PF24668">
    <property type="entry name" value="KH_Vigilin"/>
    <property type="match status" value="1"/>
</dbReference>
<feature type="region of interest" description="Disordered" evidence="7">
    <location>
        <begin position="1236"/>
        <end position="1292"/>
    </location>
</feature>
<evidence type="ECO:0000256" key="5">
    <source>
        <dbReference type="PROSITE-ProRule" id="PRU00117"/>
    </source>
</evidence>
<dbReference type="SMART" id="SM00322">
    <property type="entry name" value="KH"/>
    <property type="match status" value="15"/>
</dbReference>
<dbReference type="PANTHER" id="PTHR10627:SF31">
    <property type="entry name" value="DODECA-SATELLITE-BINDING PROTEIN 1, ISOFORM A"/>
    <property type="match status" value="1"/>
</dbReference>
<feature type="domain" description="K Homology" evidence="8">
    <location>
        <begin position="361"/>
        <end position="426"/>
    </location>
</feature>
<dbReference type="CDD" id="cd22410">
    <property type="entry name" value="KH-I_Vigilin_rpt7"/>
    <property type="match status" value="1"/>
</dbReference>
<dbReference type="CDD" id="cd22413">
    <property type="entry name" value="KH-I_Vigilin_rpt10"/>
    <property type="match status" value="1"/>
</dbReference>
<dbReference type="EnsemblMetazoa" id="tetur12g00850.1">
    <property type="protein sequence ID" value="tetur12g00850.1"/>
    <property type="gene ID" value="tetur12g00850"/>
</dbReference>